<dbReference type="RefSeq" id="XP_033689362.1">
    <property type="nucleotide sequence ID" value="XM_033835148.1"/>
</dbReference>
<accession>A0A6A6IVR9</accession>
<dbReference type="AlphaFoldDB" id="A0A6A6IVR9"/>
<evidence type="ECO:0000313" key="3">
    <source>
        <dbReference type="EMBL" id="KAF2254358.1"/>
    </source>
</evidence>
<evidence type="ECO:0000313" key="4">
    <source>
        <dbReference type="Proteomes" id="UP000800094"/>
    </source>
</evidence>
<sequence length="108" mass="11689">MADVSHPNIEPPPPLRRNSSDEEQRIDSAVEVSPTDPPPPPASPSALRVSRFVIPPSIAGHNGRLLQARQVIPNWAGVVIVLGVFAWAVWCSVYVFPLLGGRRHEKGG</sequence>
<feature type="transmembrane region" description="Helical" evidence="2">
    <location>
        <begin position="75"/>
        <end position="96"/>
    </location>
</feature>
<dbReference type="Proteomes" id="UP000800094">
    <property type="component" value="Unassembled WGS sequence"/>
</dbReference>
<evidence type="ECO:0008006" key="5">
    <source>
        <dbReference type="Google" id="ProtNLM"/>
    </source>
</evidence>
<keyword evidence="4" id="KW-1185">Reference proteome</keyword>
<proteinExistence type="predicted"/>
<name>A0A6A6IVR9_9PLEO</name>
<dbReference type="OrthoDB" id="3659759at2759"/>
<gene>
    <name evidence="3" type="ORF">BU26DRAFT_600088</name>
</gene>
<keyword evidence="2" id="KW-1133">Transmembrane helix</keyword>
<dbReference type="EMBL" id="ML987190">
    <property type="protein sequence ID" value="KAF2254358.1"/>
    <property type="molecule type" value="Genomic_DNA"/>
</dbReference>
<feature type="region of interest" description="Disordered" evidence="1">
    <location>
        <begin position="1"/>
        <end position="46"/>
    </location>
</feature>
<organism evidence="3 4">
    <name type="scientific">Trematosphaeria pertusa</name>
    <dbReference type="NCBI Taxonomy" id="390896"/>
    <lineage>
        <taxon>Eukaryota</taxon>
        <taxon>Fungi</taxon>
        <taxon>Dikarya</taxon>
        <taxon>Ascomycota</taxon>
        <taxon>Pezizomycotina</taxon>
        <taxon>Dothideomycetes</taxon>
        <taxon>Pleosporomycetidae</taxon>
        <taxon>Pleosporales</taxon>
        <taxon>Massarineae</taxon>
        <taxon>Trematosphaeriaceae</taxon>
        <taxon>Trematosphaeria</taxon>
    </lineage>
</organism>
<keyword evidence="2" id="KW-0812">Transmembrane</keyword>
<keyword evidence="2" id="KW-0472">Membrane</keyword>
<reference evidence="3" key="1">
    <citation type="journal article" date="2020" name="Stud. Mycol.">
        <title>101 Dothideomycetes genomes: a test case for predicting lifestyles and emergence of pathogens.</title>
        <authorList>
            <person name="Haridas S."/>
            <person name="Albert R."/>
            <person name="Binder M."/>
            <person name="Bloem J."/>
            <person name="Labutti K."/>
            <person name="Salamov A."/>
            <person name="Andreopoulos B."/>
            <person name="Baker S."/>
            <person name="Barry K."/>
            <person name="Bills G."/>
            <person name="Bluhm B."/>
            <person name="Cannon C."/>
            <person name="Castanera R."/>
            <person name="Culley D."/>
            <person name="Daum C."/>
            <person name="Ezra D."/>
            <person name="Gonzalez J."/>
            <person name="Henrissat B."/>
            <person name="Kuo A."/>
            <person name="Liang C."/>
            <person name="Lipzen A."/>
            <person name="Lutzoni F."/>
            <person name="Magnuson J."/>
            <person name="Mondo S."/>
            <person name="Nolan M."/>
            <person name="Ohm R."/>
            <person name="Pangilinan J."/>
            <person name="Park H.-J."/>
            <person name="Ramirez L."/>
            <person name="Alfaro M."/>
            <person name="Sun H."/>
            <person name="Tritt A."/>
            <person name="Yoshinaga Y."/>
            <person name="Zwiers L.-H."/>
            <person name="Turgeon B."/>
            <person name="Goodwin S."/>
            <person name="Spatafora J."/>
            <person name="Crous P."/>
            <person name="Grigoriev I."/>
        </authorList>
    </citation>
    <scope>NUCLEOTIDE SEQUENCE</scope>
    <source>
        <strain evidence="3">CBS 122368</strain>
    </source>
</reference>
<dbReference type="GeneID" id="54588478"/>
<protein>
    <recommendedName>
        <fullName evidence="5">Transmembrane protein</fullName>
    </recommendedName>
</protein>
<evidence type="ECO:0000256" key="2">
    <source>
        <dbReference type="SAM" id="Phobius"/>
    </source>
</evidence>
<evidence type="ECO:0000256" key="1">
    <source>
        <dbReference type="SAM" id="MobiDB-lite"/>
    </source>
</evidence>
<feature type="compositionally biased region" description="Basic and acidic residues" evidence="1">
    <location>
        <begin position="18"/>
        <end position="28"/>
    </location>
</feature>